<feature type="compositionally biased region" description="Pro residues" evidence="7">
    <location>
        <begin position="255"/>
        <end position="266"/>
    </location>
</feature>
<dbReference type="InterPro" id="IPR001876">
    <property type="entry name" value="Znf_RanBP2"/>
</dbReference>
<feature type="compositionally biased region" description="Pro residues" evidence="7">
    <location>
        <begin position="288"/>
        <end position="303"/>
    </location>
</feature>
<dbReference type="InterPro" id="IPR036443">
    <property type="entry name" value="Znf_RanBP2_sf"/>
</dbReference>
<dbReference type="Proteomes" id="UP000789595">
    <property type="component" value="Unassembled WGS sequence"/>
</dbReference>
<name>A0A8J2SHW4_9STRA</name>
<comment type="caution">
    <text evidence="9">The sequence shown here is derived from an EMBL/GenBank/DDBJ whole genome shotgun (WGS) entry which is preliminary data.</text>
</comment>
<feature type="region of interest" description="Disordered" evidence="7">
    <location>
        <begin position="579"/>
        <end position="718"/>
    </location>
</feature>
<proteinExistence type="predicted"/>
<dbReference type="Pfam" id="PF12796">
    <property type="entry name" value="Ank_2"/>
    <property type="match status" value="1"/>
</dbReference>
<dbReference type="InterPro" id="IPR002110">
    <property type="entry name" value="Ankyrin_rpt"/>
</dbReference>
<evidence type="ECO:0000256" key="5">
    <source>
        <dbReference type="PROSITE-ProRule" id="PRU00322"/>
    </source>
</evidence>
<evidence type="ECO:0000256" key="6">
    <source>
        <dbReference type="SAM" id="Coils"/>
    </source>
</evidence>
<feature type="coiled-coil region" evidence="6">
    <location>
        <begin position="1296"/>
        <end position="1328"/>
    </location>
</feature>
<dbReference type="Gene3D" id="2.30.30.380">
    <property type="entry name" value="Zn-finger domain of Sec23/24"/>
    <property type="match status" value="1"/>
</dbReference>
<dbReference type="SMART" id="SM00547">
    <property type="entry name" value="ZnF_RBZ"/>
    <property type="match status" value="1"/>
</dbReference>
<keyword evidence="2 5" id="KW-0863">Zinc-finger</keyword>
<feature type="compositionally biased region" description="Basic and acidic residues" evidence="7">
    <location>
        <begin position="1906"/>
        <end position="1917"/>
    </location>
</feature>
<evidence type="ECO:0000256" key="4">
    <source>
        <dbReference type="ARBA" id="ARBA00023054"/>
    </source>
</evidence>
<keyword evidence="1" id="KW-0479">Metal-binding</keyword>
<feature type="coiled-coil region" evidence="6">
    <location>
        <begin position="1538"/>
        <end position="1565"/>
    </location>
</feature>
<dbReference type="InterPro" id="IPR051483">
    <property type="entry name" value="MAP7_domain-containing"/>
</dbReference>
<feature type="compositionally biased region" description="Basic residues" evidence="7">
    <location>
        <begin position="802"/>
        <end position="813"/>
    </location>
</feature>
<evidence type="ECO:0000256" key="3">
    <source>
        <dbReference type="ARBA" id="ARBA00022833"/>
    </source>
</evidence>
<sequence>MPRAPPGGKPRPPPTRPKMQSVGEDDSDEESFAFVVPSRHGSPREPSPRIPVLYNVGKEKPRPPPGRPPVKKDASAAVAAANAMWDAMATDPEALAGQNALATDPIIRGAQRDSFDDYIGARRLSDDLGDDFPADDETTANAFVVPSRSQSRSRKPAPPKKPPPTKKRAAPVESLSSDSDSSLSDSDDSGVGFVVPTKHKAQPSQAAIERARRASQGRREASSSEGRRDEESKPSSQAVERAKAASMRAKMAHKPAPPKGPAPPMARPSAPLSVATEGTLSRTGSFRGPPPRGPRPPRGPPPRTNSSSSLVRTGSQQHLVRKDSWRDVHQGLERKDSFREPPKMPRTASSQNLTRAGSSQNLVRKGSFRAPPPGQPRPPGRPSTSDGRGLKAPSHAQLAAARWAARKGPSGAQALAAAERREPPPRGMVPPGAAPGFNQEGPRPPQNRRERAEAAPARASLQQEKPRSMSPAPPSKAPDLRDARAARLAAQHAGGGNKRRKLEDDEDDDVGKRVAMRRPASTENLFDTGDLGAPWRDPAPTLALTRKASQHNLTRAASAANVMGLEEPLLQTVARDLARQNSRQDVLKRPASTNNMALPDRVTVRKRAPPGTPSHRSPPSHPPPTQNKGKAPPGPPPGPPPGHKLHIPGRSAPAKRSAPPTPKANRPAAPSQPPGKDPIFDTGVITKRSTGRAPPPREGRPPPEKETALVIKKKPVPSLDLGSWACPLCTFRNSPQSETCATCHRARGDAEKAAEKLWAGPPAPSTTGRPPPPPKPRAAPLIDSRPEEDALATKRRLLYYRKKPPPKRPKIMRPPRAPGTQPPAHALPAGVVYKESPRRKRRRERQQRRKAHAVQSKHFTSTYNKDWEDARASRPLSLRETADRGFKTAQSALDAVPEGVVLNELRDIGGVPCGITVIQKEWRAVVHAVDLERGDEYSASSELHARYVEAAAPTPDQKINLYRELVDACAFRSTLEGRRKAQRKLEVMPSPRLSAAQKQGGRVCVLRERLVVSGALVEVSARARSKPDVVELRLRDPASKLEAALTFPLVAAPRLAKVAYDSHVVKVRERLLATEHLDWETPWAAAAAARAGPAFPGDSVEPSRDVRATVAMAVEFACHELDMSMVDENRKTSLKLKPSPVLVAQIAEGCRHARAAVVLQKNARGMSARSPEGQAARAERLRRDASKILQALIRMRFAKRRAAIRRESIRREIRRREKKAATSLQSVVRVAQAKCLSKMLRYLKKDAARAKKVAAIAMAKMRDRERRAAQLAIYRTARARMQIQRWSRQAIQNMRRRKREERLRRIEAARLQAEKDALERKRAAINIGRMLRGWVAQQIVTRLLWEKYELEKAASTSIQCMIRCWFARYELAVRDYERLACRAIQALCRGVLERKIIRQDRASDTIARFWRCVDAKTTARIILEHNRKELLQRASQFAQEAIDADRRYADAVAAKLLTDKIQQERAMAVIKAMRCASESAVIARRRRSTCKELANEIRDAIRTRASTTLQCFIRRLLAGAETRRRRELKKALGIAAMVRRKKAEKEAKEQAIARKKAKRENARRALIRFQSAWRAHQARQVYLVKYVQRHACIQFQSLVRRSQAQRKIGNLKAKQSEIIEKKLQAHAALVFQNCLRRKLARNLLLTKRFVRDDRILAEKTAQAAKAELSRLAQEAEVQRLKDEAEALEREIREAEENEKKKAEEEARKLRELKEEAARKAKEKEEQDRRDAMEAKLRAEAEALIQNNAARNIQRTARGRQLRVWMAWEAQQAEEARLEAEAQNDQAWREWGASIIQAWYRRLVTLQSEANERAWNYWAASIVQTWWRERLAITNIEAANAMWQRQQQQKEEQRQRMATIAQKAMARESARSQAMARKKKAAQEWNREMENQGGSRPGSAFTWADATPRDTARSESHFSPRGGLDTARSDATDVSDISDAGRFVDEFDADDKQDVEKLFRAVRHGRRDAIRQYTEKGFDVNLRNKHGHTLAMVAAQNNQKAILKQLYRFGLADSINDQDYKGNTALHYAQMYGYTQLAEYMVSKLGADETLVNRDGASAWINVEEATEVAD</sequence>
<feature type="compositionally biased region" description="Polar residues" evidence="7">
    <location>
        <begin position="304"/>
        <end position="318"/>
    </location>
</feature>
<feature type="compositionally biased region" description="Basic residues" evidence="7">
    <location>
        <begin position="837"/>
        <end position="852"/>
    </location>
</feature>
<feature type="region of interest" description="Disordered" evidence="7">
    <location>
        <begin position="123"/>
        <end position="539"/>
    </location>
</feature>
<feature type="compositionally biased region" description="Basic residues" evidence="7">
    <location>
        <begin position="151"/>
        <end position="169"/>
    </location>
</feature>
<evidence type="ECO:0000256" key="1">
    <source>
        <dbReference type="ARBA" id="ARBA00022723"/>
    </source>
</evidence>
<feature type="compositionally biased region" description="Pro residues" evidence="7">
    <location>
        <begin position="632"/>
        <end position="642"/>
    </location>
</feature>
<evidence type="ECO:0000256" key="7">
    <source>
        <dbReference type="SAM" id="MobiDB-lite"/>
    </source>
</evidence>
<evidence type="ECO:0000256" key="2">
    <source>
        <dbReference type="ARBA" id="ARBA00022771"/>
    </source>
</evidence>
<keyword evidence="10" id="KW-1185">Reference proteome</keyword>
<dbReference type="SUPFAM" id="SSF48403">
    <property type="entry name" value="Ankyrin repeat"/>
    <property type="match status" value="1"/>
</dbReference>
<keyword evidence="3" id="KW-0862">Zinc</keyword>
<dbReference type="PROSITE" id="PS50199">
    <property type="entry name" value="ZF_RANBP2_2"/>
    <property type="match status" value="1"/>
</dbReference>
<dbReference type="SMART" id="SM00015">
    <property type="entry name" value="IQ"/>
    <property type="match status" value="12"/>
</dbReference>
<accession>A0A8J2SHW4</accession>
<feature type="compositionally biased region" description="Polar residues" evidence="7">
    <location>
        <begin position="347"/>
        <end position="362"/>
    </location>
</feature>
<dbReference type="EMBL" id="CAKKNE010000002">
    <property type="protein sequence ID" value="CAH0368071.1"/>
    <property type="molecule type" value="Genomic_DNA"/>
</dbReference>
<feature type="compositionally biased region" description="Basic and acidic residues" evidence="7">
    <location>
        <begin position="1880"/>
        <end position="1889"/>
    </location>
</feature>
<evidence type="ECO:0000259" key="8">
    <source>
        <dbReference type="PROSITE" id="PS50199"/>
    </source>
</evidence>
<dbReference type="SMART" id="SM00248">
    <property type="entry name" value="ANK"/>
    <property type="match status" value="2"/>
</dbReference>
<feature type="compositionally biased region" description="Pro residues" evidence="7">
    <location>
        <begin position="370"/>
        <end position="381"/>
    </location>
</feature>
<feature type="compositionally biased region" description="Pro residues" evidence="7">
    <location>
        <begin position="1"/>
        <end position="16"/>
    </location>
</feature>
<dbReference type="PANTHER" id="PTHR15073:SF1">
    <property type="entry name" value="RETICULOCYTE-BINDING PROTEIN HOMOLOG 2A"/>
    <property type="match status" value="1"/>
</dbReference>
<gene>
    <name evidence="9" type="ORF">PECAL_2P11190</name>
</gene>
<dbReference type="Gene3D" id="1.25.40.20">
    <property type="entry name" value="Ankyrin repeat-containing domain"/>
    <property type="match status" value="1"/>
</dbReference>
<feature type="compositionally biased region" description="Basic and acidic residues" evidence="7">
    <location>
        <begin position="209"/>
        <end position="233"/>
    </location>
</feature>
<evidence type="ECO:0000313" key="10">
    <source>
        <dbReference type="Proteomes" id="UP000789595"/>
    </source>
</evidence>
<dbReference type="GO" id="GO:0008270">
    <property type="term" value="F:zinc ion binding"/>
    <property type="evidence" value="ECO:0007669"/>
    <property type="project" value="UniProtKB-KW"/>
</dbReference>
<keyword evidence="4 6" id="KW-0175">Coiled coil</keyword>
<feature type="compositionally biased region" description="Basic and acidic residues" evidence="7">
    <location>
        <begin position="695"/>
        <end position="707"/>
    </location>
</feature>
<feature type="compositionally biased region" description="Basic and acidic residues" evidence="7">
    <location>
        <begin position="320"/>
        <end position="343"/>
    </location>
</feature>
<dbReference type="SUPFAM" id="SSF90209">
    <property type="entry name" value="Ran binding protein zinc finger-like"/>
    <property type="match status" value="1"/>
</dbReference>
<feature type="compositionally biased region" description="Acidic residues" evidence="7">
    <location>
        <begin position="127"/>
        <end position="138"/>
    </location>
</feature>
<dbReference type="PANTHER" id="PTHR15073">
    <property type="entry name" value="MICROTUBULE-ASSOCIATED PROTEIN"/>
    <property type="match status" value="1"/>
</dbReference>
<dbReference type="PROSITE" id="PS01358">
    <property type="entry name" value="ZF_RANBP2_1"/>
    <property type="match status" value="1"/>
</dbReference>
<organism evidence="9 10">
    <name type="scientific">Pelagomonas calceolata</name>
    <dbReference type="NCBI Taxonomy" id="35677"/>
    <lineage>
        <taxon>Eukaryota</taxon>
        <taxon>Sar</taxon>
        <taxon>Stramenopiles</taxon>
        <taxon>Ochrophyta</taxon>
        <taxon>Pelagophyceae</taxon>
        <taxon>Pelagomonadales</taxon>
        <taxon>Pelagomonadaceae</taxon>
        <taxon>Pelagomonas</taxon>
    </lineage>
</organism>
<feature type="domain" description="RanBP2-type" evidence="8">
    <location>
        <begin position="720"/>
        <end position="749"/>
    </location>
</feature>
<evidence type="ECO:0000313" key="9">
    <source>
        <dbReference type="EMBL" id="CAH0368071.1"/>
    </source>
</evidence>
<feature type="region of interest" description="Disordered" evidence="7">
    <location>
        <begin position="802"/>
        <end position="857"/>
    </location>
</feature>
<feature type="compositionally biased region" description="Pro residues" evidence="7">
    <location>
        <begin position="761"/>
        <end position="777"/>
    </location>
</feature>
<feature type="compositionally biased region" description="Low complexity" evidence="7">
    <location>
        <begin position="174"/>
        <end position="184"/>
    </location>
</feature>
<reference evidence="9" key="1">
    <citation type="submission" date="2021-11" db="EMBL/GenBank/DDBJ databases">
        <authorList>
            <consortium name="Genoscope - CEA"/>
            <person name="William W."/>
        </authorList>
    </citation>
    <scope>NUCLEOTIDE SEQUENCE</scope>
</reference>
<feature type="region of interest" description="Disordered" evidence="7">
    <location>
        <begin position="750"/>
        <end position="790"/>
    </location>
</feature>
<dbReference type="OrthoDB" id="10678973at2759"/>
<dbReference type="InterPro" id="IPR000048">
    <property type="entry name" value="IQ_motif_EF-hand-BS"/>
</dbReference>
<feature type="coiled-coil region" evidence="6">
    <location>
        <begin position="1654"/>
        <end position="1741"/>
    </location>
</feature>
<feature type="region of interest" description="Disordered" evidence="7">
    <location>
        <begin position="1879"/>
        <end position="1931"/>
    </location>
</feature>
<dbReference type="PROSITE" id="PS50096">
    <property type="entry name" value="IQ"/>
    <property type="match status" value="3"/>
</dbReference>
<feature type="region of interest" description="Disordered" evidence="7">
    <location>
        <begin position="1"/>
        <end position="75"/>
    </location>
</feature>
<dbReference type="InterPro" id="IPR036770">
    <property type="entry name" value="Ankyrin_rpt-contain_sf"/>
</dbReference>
<protein>
    <recommendedName>
        <fullName evidence="8">RanBP2-type domain-containing protein</fullName>
    </recommendedName>
</protein>